<dbReference type="NCBIfam" id="TIGR01557">
    <property type="entry name" value="myb_SHAQKYF"/>
    <property type="match status" value="1"/>
</dbReference>
<keyword evidence="2" id="KW-0805">Transcription regulation</keyword>
<evidence type="ECO:0000256" key="4">
    <source>
        <dbReference type="ARBA" id="ARBA00023242"/>
    </source>
</evidence>
<evidence type="ECO:0000256" key="2">
    <source>
        <dbReference type="ARBA" id="ARBA00023015"/>
    </source>
</evidence>
<comment type="caution">
    <text evidence="6">The sequence shown here is derived from an EMBL/GenBank/DDBJ whole genome shotgun (WGS) entry which is preliminary data.</text>
</comment>
<dbReference type="SUPFAM" id="SSF46689">
    <property type="entry name" value="Homeodomain-like"/>
    <property type="match status" value="1"/>
</dbReference>
<dbReference type="PANTHER" id="PTHR31496">
    <property type="entry name" value="TRANSCRIPTION FACTOR KAN2-RELATED"/>
    <property type="match status" value="1"/>
</dbReference>
<gene>
    <name evidence="6" type="ORF">B296_00024597</name>
</gene>
<organism evidence="6 7">
    <name type="scientific">Ensete ventricosum</name>
    <name type="common">Abyssinian banana</name>
    <name type="synonym">Musa ensete</name>
    <dbReference type="NCBI Taxonomy" id="4639"/>
    <lineage>
        <taxon>Eukaryota</taxon>
        <taxon>Viridiplantae</taxon>
        <taxon>Streptophyta</taxon>
        <taxon>Embryophyta</taxon>
        <taxon>Tracheophyta</taxon>
        <taxon>Spermatophyta</taxon>
        <taxon>Magnoliopsida</taxon>
        <taxon>Liliopsida</taxon>
        <taxon>Zingiberales</taxon>
        <taxon>Musaceae</taxon>
        <taxon>Ensete</taxon>
    </lineage>
</organism>
<feature type="signal peptide" evidence="5">
    <location>
        <begin position="1"/>
        <end position="17"/>
    </location>
</feature>
<dbReference type="Proteomes" id="UP000287651">
    <property type="component" value="Unassembled WGS sequence"/>
</dbReference>
<dbReference type="GO" id="GO:0006355">
    <property type="term" value="P:regulation of DNA-templated transcription"/>
    <property type="evidence" value="ECO:0007669"/>
    <property type="project" value="InterPro"/>
</dbReference>
<dbReference type="GO" id="GO:0010158">
    <property type="term" value="P:abaxial cell fate specification"/>
    <property type="evidence" value="ECO:0007669"/>
    <property type="project" value="InterPro"/>
</dbReference>
<dbReference type="GO" id="GO:0005634">
    <property type="term" value="C:nucleus"/>
    <property type="evidence" value="ECO:0007669"/>
    <property type="project" value="UniProtKB-SubCell"/>
</dbReference>
<dbReference type="InterPro" id="IPR044847">
    <property type="entry name" value="KAN_fam"/>
</dbReference>
<comment type="subcellular location">
    <subcellularLocation>
        <location evidence="1">Nucleus</location>
    </subcellularLocation>
</comment>
<name>A0A426XRC8_ENSVE</name>
<dbReference type="InterPro" id="IPR006447">
    <property type="entry name" value="Myb_dom_plants"/>
</dbReference>
<feature type="non-terminal residue" evidence="6">
    <location>
        <position position="1"/>
    </location>
</feature>
<evidence type="ECO:0008006" key="8">
    <source>
        <dbReference type="Google" id="ProtNLM"/>
    </source>
</evidence>
<dbReference type="EMBL" id="AMZH03018146">
    <property type="protein sequence ID" value="RRT41982.1"/>
    <property type="molecule type" value="Genomic_DNA"/>
</dbReference>
<evidence type="ECO:0000256" key="5">
    <source>
        <dbReference type="SAM" id="SignalP"/>
    </source>
</evidence>
<evidence type="ECO:0000313" key="6">
    <source>
        <dbReference type="EMBL" id="RRT41982.1"/>
    </source>
</evidence>
<sequence>TIADALLHFLILLHAEATPKLVLQLMDVRGLTISHVKSHLQVFMYRSMRSDLGKQGMGMVSAHCFFFYFDHEAVINYFPVLSNS</sequence>
<feature type="chain" id="PRO_5019342668" description="HTH myb-type domain-containing protein" evidence="5">
    <location>
        <begin position="18"/>
        <end position="84"/>
    </location>
</feature>
<keyword evidence="4" id="KW-0539">Nucleus</keyword>
<dbReference type="AlphaFoldDB" id="A0A426XRC8"/>
<dbReference type="InterPro" id="IPR009057">
    <property type="entry name" value="Homeodomain-like_sf"/>
</dbReference>
<keyword evidence="5" id="KW-0732">Signal</keyword>
<dbReference type="Gene3D" id="1.10.10.60">
    <property type="entry name" value="Homeodomain-like"/>
    <property type="match status" value="1"/>
</dbReference>
<dbReference type="GO" id="GO:0000976">
    <property type="term" value="F:transcription cis-regulatory region binding"/>
    <property type="evidence" value="ECO:0007669"/>
    <property type="project" value="InterPro"/>
</dbReference>
<protein>
    <recommendedName>
        <fullName evidence="8">HTH myb-type domain-containing protein</fullName>
    </recommendedName>
</protein>
<evidence type="ECO:0000256" key="3">
    <source>
        <dbReference type="ARBA" id="ARBA00023163"/>
    </source>
</evidence>
<proteinExistence type="predicted"/>
<reference evidence="6 7" key="1">
    <citation type="journal article" date="2014" name="Agronomy (Basel)">
        <title>A Draft Genome Sequence for Ensete ventricosum, the Drought-Tolerant Tree Against Hunger.</title>
        <authorList>
            <person name="Harrison J."/>
            <person name="Moore K.A."/>
            <person name="Paszkiewicz K."/>
            <person name="Jones T."/>
            <person name="Grant M."/>
            <person name="Ambacheew D."/>
            <person name="Muzemil S."/>
            <person name="Studholme D.J."/>
        </authorList>
    </citation>
    <scope>NUCLEOTIDE SEQUENCE [LARGE SCALE GENOMIC DNA]</scope>
</reference>
<evidence type="ECO:0000313" key="7">
    <source>
        <dbReference type="Proteomes" id="UP000287651"/>
    </source>
</evidence>
<evidence type="ECO:0000256" key="1">
    <source>
        <dbReference type="ARBA" id="ARBA00004123"/>
    </source>
</evidence>
<dbReference type="PANTHER" id="PTHR31496:SF3">
    <property type="entry name" value="TRANSCRIPTION REPRESSOR KAN1"/>
    <property type="match status" value="1"/>
</dbReference>
<accession>A0A426XRC8</accession>
<keyword evidence="3" id="KW-0804">Transcription</keyword>